<gene>
    <name evidence="2" type="ORF">TDIB3V08_LOCUS5637</name>
</gene>
<dbReference type="AlphaFoldDB" id="A0A7R8ZBP9"/>
<name>A0A7R8ZBP9_TIMDO</name>
<protein>
    <submittedName>
        <fullName evidence="2">Uncharacterized protein</fullName>
    </submittedName>
</protein>
<evidence type="ECO:0000313" key="2">
    <source>
        <dbReference type="EMBL" id="CAD7199387.1"/>
    </source>
</evidence>
<accession>A0A7R8ZBP9</accession>
<sequence>MLHRVMIPLLSQLQDCGEHNGHIHSVLLKKVEKVVIPRDVQKRDQVVKPRVTQKRRKVVIPRDVQNRGGELVKPRAVQKGWTVAIPRDYQKRGQVVIPQVAQKRGSSYIQDCPEKGKWLNPGMPRRGTNEWLGWVCSPGTRDPRLVLRHDMAHDSVSAFQPTPVTTPRIKKKNPGSTPDHVDKRCNLPLGSLNQEITEAIHLETLHRDPATMDALWASGGKGGEKIATTWAQTRLKEIWVCNALVCALNDVTSSASLCLSLSDATLKSIYIELDYGSMDRDKSKDGNSKTMVSQVSIALSPMMKSEELSEVFDDNL</sequence>
<proteinExistence type="predicted"/>
<organism evidence="2">
    <name type="scientific">Timema douglasi</name>
    <name type="common">Walking stick</name>
    <dbReference type="NCBI Taxonomy" id="61478"/>
    <lineage>
        <taxon>Eukaryota</taxon>
        <taxon>Metazoa</taxon>
        <taxon>Ecdysozoa</taxon>
        <taxon>Arthropoda</taxon>
        <taxon>Hexapoda</taxon>
        <taxon>Insecta</taxon>
        <taxon>Pterygota</taxon>
        <taxon>Neoptera</taxon>
        <taxon>Polyneoptera</taxon>
        <taxon>Phasmatodea</taxon>
        <taxon>Timematodea</taxon>
        <taxon>Timematoidea</taxon>
        <taxon>Timematidae</taxon>
        <taxon>Timema</taxon>
    </lineage>
</organism>
<feature type="region of interest" description="Disordered" evidence="1">
    <location>
        <begin position="158"/>
        <end position="182"/>
    </location>
</feature>
<dbReference type="EMBL" id="OA566753">
    <property type="protein sequence ID" value="CAD7199387.1"/>
    <property type="molecule type" value="Genomic_DNA"/>
</dbReference>
<evidence type="ECO:0000256" key="1">
    <source>
        <dbReference type="SAM" id="MobiDB-lite"/>
    </source>
</evidence>
<reference evidence="2" key="1">
    <citation type="submission" date="2020-11" db="EMBL/GenBank/DDBJ databases">
        <authorList>
            <person name="Tran Van P."/>
        </authorList>
    </citation>
    <scope>NUCLEOTIDE SEQUENCE</scope>
</reference>